<evidence type="ECO:0000313" key="1">
    <source>
        <dbReference type="EMBL" id="MPN01493.1"/>
    </source>
</evidence>
<sequence>MQYYNEISTNLELKIIYVTSKNAPIRVFIRASFLPTLGWMPSLRKQNSVKCYAVHTDHRIEKSNFWNFPCHKSLFPIFQRVTDLLVSTD</sequence>
<protein>
    <submittedName>
        <fullName evidence="1">Uncharacterized protein</fullName>
    </submittedName>
</protein>
<gene>
    <name evidence="1" type="ORF">SDC9_148702</name>
</gene>
<dbReference type="AlphaFoldDB" id="A0A645ELS8"/>
<reference evidence="1" key="1">
    <citation type="submission" date="2019-08" db="EMBL/GenBank/DDBJ databases">
        <authorList>
            <person name="Kucharzyk K."/>
            <person name="Murdoch R.W."/>
            <person name="Higgins S."/>
            <person name="Loffler F."/>
        </authorList>
    </citation>
    <scope>NUCLEOTIDE SEQUENCE</scope>
</reference>
<comment type="caution">
    <text evidence="1">The sequence shown here is derived from an EMBL/GenBank/DDBJ whole genome shotgun (WGS) entry which is preliminary data.</text>
</comment>
<accession>A0A645ELS8</accession>
<organism evidence="1">
    <name type="scientific">bioreactor metagenome</name>
    <dbReference type="NCBI Taxonomy" id="1076179"/>
    <lineage>
        <taxon>unclassified sequences</taxon>
        <taxon>metagenomes</taxon>
        <taxon>ecological metagenomes</taxon>
    </lineage>
</organism>
<name>A0A645ELS8_9ZZZZ</name>
<dbReference type="EMBL" id="VSSQ01047488">
    <property type="protein sequence ID" value="MPN01493.1"/>
    <property type="molecule type" value="Genomic_DNA"/>
</dbReference>
<proteinExistence type="predicted"/>